<dbReference type="AlphaFoldDB" id="A0AAV4ZEP4"/>
<sequence>MFGHQIKRVYFRLFALGLVRSRREYARVWLGRAQTMMRDMHAMGRLNTLVRRDAVDHLRSRLDAIASILPAGVARDVKLVITEIDCDVRIASQLMAGR</sequence>
<comment type="caution">
    <text evidence="1">The sequence shown here is derived from an EMBL/GenBank/DDBJ whole genome shotgun (WGS) entry which is preliminary data.</text>
</comment>
<keyword evidence="2" id="KW-1185">Reference proteome</keyword>
<reference evidence="1" key="1">
    <citation type="journal article" date="2016" name="Front. Microbiol.">
        <title>Genome Sequence of the Piezophilic, Mesophilic Sulfate-Reducing Bacterium Desulfovibrio indicus J2T.</title>
        <authorList>
            <person name="Cao J."/>
            <person name="Maignien L."/>
            <person name="Shao Z."/>
            <person name="Alain K."/>
            <person name="Jebbar M."/>
        </authorList>
    </citation>
    <scope>NUCLEOTIDE SEQUENCE</scope>
    <source>
        <strain evidence="1">DSM 21893</strain>
    </source>
</reference>
<evidence type="ECO:0000313" key="2">
    <source>
        <dbReference type="Proteomes" id="UP001055307"/>
    </source>
</evidence>
<evidence type="ECO:0000313" key="1">
    <source>
        <dbReference type="EMBL" id="GJD42014.1"/>
    </source>
</evidence>
<reference evidence="1" key="2">
    <citation type="submission" date="2021-08" db="EMBL/GenBank/DDBJ databases">
        <authorList>
            <person name="Tani A."/>
            <person name="Ola A."/>
            <person name="Ogura Y."/>
            <person name="Katsura K."/>
            <person name="Hayashi T."/>
        </authorList>
    </citation>
    <scope>NUCLEOTIDE SEQUENCE</scope>
    <source>
        <strain evidence="1">DSM 21893</strain>
    </source>
</reference>
<organism evidence="1 2">
    <name type="scientific">Methylobacterium bullatum</name>
    <dbReference type="NCBI Taxonomy" id="570505"/>
    <lineage>
        <taxon>Bacteria</taxon>
        <taxon>Pseudomonadati</taxon>
        <taxon>Pseudomonadota</taxon>
        <taxon>Alphaproteobacteria</taxon>
        <taxon>Hyphomicrobiales</taxon>
        <taxon>Methylobacteriaceae</taxon>
        <taxon>Methylobacterium</taxon>
    </lineage>
</organism>
<protein>
    <submittedName>
        <fullName evidence="1">Uncharacterized protein</fullName>
    </submittedName>
</protein>
<gene>
    <name evidence="1" type="ORF">OICFNHDK_4505</name>
</gene>
<accession>A0AAV4ZEP4</accession>
<dbReference type="EMBL" id="BPQF01000036">
    <property type="protein sequence ID" value="GJD42014.1"/>
    <property type="molecule type" value="Genomic_DNA"/>
</dbReference>
<name>A0AAV4ZEP4_9HYPH</name>
<proteinExistence type="predicted"/>
<dbReference type="Proteomes" id="UP001055307">
    <property type="component" value="Unassembled WGS sequence"/>
</dbReference>